<gene>
    <name evidence="2" type="ORF">SAMN04489867_2768</name>
</gene>
<dbReference type="InterPro" id="IPR015424">
    <property type="entry name" value="PyrdxlP-dep_Trfase"/>
</dbReference>
<name>A0A1H0TE20_9MICO</name>
<dbReference type="Proteomes" id="UP000199077">
    <property type="component" value="Chromosome I"/>
</dbReference>
<dbReference type="InterPro" id="IPR015421">
    <property type="entry name" value="PyrdxlP-dep_Trfase_major"/>
</dbReference>
<dbReference type="InterPro" id="IPR000192">
    <property type="entry name" value="Aminotrans_V_dom"/>
</dbReference>
<dbReference type="Pfam" id="PF00266">
    <property type="entry name" value="Aminotran_5"/>
    <property type="match status" value="1"/>
</dbReference>
<dbReference type="PANTHER" id="PTHR43586:SF21">
    <property type="entry name" value="PYRIDOXAL PHOSPHATE (PLP)-DEPENDENT ASPARTATE AMINOTRANSFERASE SUPERFAMILY"/>
    <property type="match status" value="1"/>
</dbReference>
<dbReference type="Gene3D" id="3.90.1150.10">
    <property type="entry name" value="Aspartate Aminotransferase, domain 1"/>
    <property type="match status" value="1"/>
</dbReference>
<dbReference type="SUPFAM" id="SSF53383">
    <property type="entry name" value="PLP-dependent transferases"/>
    <property type="match status" value="1"/>
</dbReference>
<feature type="domain" description="Aminotransferase class V" evidence="1">
    <location>
        <begin position="39"/>
        <end position="407"/>
    </location>
</feature>
<keyword evidence="3" id="KW-1185">Reference proteome</keyword>
<dbReference type="PANTHER" id="PTHR43586">
    <property type="entry name" value="CYSTEINE DESULFURASE"/>
    <property type="match status" value="1"/>
</dbReference>
<sequence>MGETVPDMQATPEAQATPAYDVESLRAQFPALQGGAAHFDGPGGSQTPLAVADAIARQLTSPMSTRGEVTVAERNSDAAVVAARQALGDMMGTDPGGVVFGRSMTALTFELARTLAQDWGPGDEVVVSRLDHDANIRPWVLAAEQAGATVRWTEFDASTGELAPEAFAAVVTERTRLVAVTAASNLIGTMPDLRAIAALAHDHDALLFVDAVHLAPHGLIDREAWGADVVTCSPYKFFGPHCGALAAAPEFLESLHPDKLVPSSDAVPERFELGTLPYELMAGVTAAIDVVAGIVPGDGSRRDRLHRSLAAVATHELQLRAQLEHALVELPGVTIHSRAARRTPTLLLTFDGNESKDVSRQLAARGVNAPAGHFYALEASRALGLGDSGGLRIGLASYTNSDDLDRLLTGLHEALEP</sequence>
<reference evidence="3" key="1">
    <citation type="submission" date="2016-10" db="EMBL/GenBank/DDBJ databases">
        <authorList>
            <person name="Varghese N."/>
            <person name="Submissions S."/>
        </authorList>
    </citation>
    <scope>NUCLEOTIDE SEQUENCE [LARGE SCALE GENOMIC DNA]</scope>
    <source>
        <strain evidence="3">DSM 22329</strain>
    </source>
</reference>
<proteinExistence type="predicted"/>
<protein>
    <submittedName>
        <fullName evidence="2">Cysteine desulfurase family protein, VC1184 subfamily</fullName>
    </submittedName>
</protein>
<evidence type="ECO:0000259" key="1">
    <source>
        <dbReference type="Pfam" id="PF00266"/>
    </source>
</evidence>
<evidence type="ECO:0000313" key="2">
    <source>
        <dbReference type="EMBL" id="SDP52277.1"/>
    </source>
</evidence>
<dbReference type="EMBL" id="LT629711">
    <property type="protein sequence ID" value="SDP52277.1"/>
    <property type="molecule type" value="Genomic_DNA"/>
</dbReference>
<dbReference type="STRING" id="443156.SAMN04489867_2768"/>
<evidence type="ECO:0000313" key="3">
    <source>
        <dbReference type="Proteomes" id="UP000199077"/>
    </source>
</evidence>
<dbReference type="AlphaFoldDB" id="A0A1H0TE20"/>
<dbReference type="InterPro" id="IPR011340">
    <property type="entry name" value="Cys_dSase-rel"/>
</dbReference>
<dbReference type="NCBIfam" id="TIGR01976">
    <property type="entry name" value="am_tr_V_VC1184"/>
    <property type="match status" value="1"/>
</dbReference>
<dbReference type="Gene3D" id="3.40.640.10">
    <property type="entry name" value="Type I PLP-dependent aspartate aminotransferase-like (Major domain)"/>
    <property type="match status" value="1"/>
</dbReference>
<dbReference type="InterPro" id="IPR015422">
    <property type="entry name" value="PyrdxlP-dep_Trfase_small"/>
</dbReference>
<accession>A0A1H0TE20</accession>
<organism evidence="2 3">
    <name type="scientific">Pedococcus dokdonensis</name>
    <dbReference type="NCBI Taxonomy" id="443156"/>
    <lineage>
        <taxon>Bacteria</taxon>
        <taxon>Bacillati</taxon>
        <taxon>Actinomycetota</taxon>
        <taxon>Actinomycetes</taxon>
        <taxon>Micrococcales</taxon>
        <taxon>Intrasporangiaceae</taxon>
        <taxon>Pedococcus</taxon>
    </lineage>
</organism>